<evidence type="ECO:0000256" key="1">
    <source>
        <dbReference type="ARBA" id="ARBA00009437"/>
    </source>
</evidence>
<keyword evidence="7" id="KW-1185">Reference proteome</keyword>
<proteinExistence type="inferred from homology"/>
<name>A0A556AVB8_9BURK</name>
<evidence type="ECO:0000256" key="2">
    <source>
        <dbReference type="ARBA" id="ARBA00023015"/>
    </source>
</evidence>
<feature type="domain" description="HTH lysR-type" evidence="5">
    <location>
        <begin position="1"/>
        <end position="58"/>
    </location>
</feature>
<dbReference type="GO" id="GO:0003700">
    <property type="term" value="F:DNA-binding transcription factor activity"/>
    <property type="evidence" value="ECO:0007669"/>
    <property type="project" value="InterPro"/>
</dbReference>
<dbReference type="Gene3D" id="3.40.190.290">
    <property type="match status" value="1"/>
</dbReference>
<comment type="similarity">
    <text evidence="1">Belongs to the LysR transcriptional regulatory family.</text>
</comment>
<gene>
    <name evidence="6" type="ORF">FOZ76_07655</name>
</gene>
<dbReference type="CDD" id="cd05466">
    <property type="entry name" value="PBP2_LTTR_substrate"/>
    <property type="match status" value="1"/>
</dbReference>
<comment type="caution">
    <text evidence="6">The sequence shown here is derived from an EMBL/GenBank/DDBJ whole genome shotgun (WGS) entry which is preliminary data.</text>
</comment>
<evidence type="ECO:0000313" key="7">
    <source>
        <dbReference type="Proteomes" id="UP000318405"/>
    </source>
</evidence>
<evidence type="ECO:0000313" key="6">
    <source>
        <dbReference type="EMBL" id="TSH96898.1"/>
    </source>
</evidence>
<dbReference type="InterPro" id="IPR000847">
    <property type="entry name" value="LysR_HTH_N"/>
</dbReference>
<dbReference type="InterPro" id="IPR005119">
    <property type="entry name" value="LysR_subst-bd"/>
</dbReference>
<sequence>MRPEDLQAFLVILEHGNLGHAAQVCGVSQSALSKTVARLEQAAGLALLERTARGVAPSAAGLRLAEHARRVTVAMRELACDMHEQRIGRAGQVRLGVIPHLMSGLVSPLLASFFGSRPLATFSIETHLSARLLRMLDNGEVDLVLAARPDNTVDGFDCAALPPLVIQIVASARHPRLHRLARLDDLIEERWAVPSASVLRLRLETHLAQAGLPPPQVAVESSASPTGFAELLRSTELIGIMPQRALRQTVGQGLSALDFAGSNWSHELAVYWRRDGVLGPMARDFRDALLEQAHALPA</sequence>
<dbReference type="Proteomes" id="UP000318405">
    <property type="component" value="Unassembled WGS sequence"/>
</dbReference>
<dbReference type="SUPFAM" id="SSF53850">
    <property type="entry name" value="Periplasmic binding protein-like II"/>
    <property type="match status" value="1"/>
</dbReference>
<reference evidence="6 7" key="1">
    <citation type="submission" date="2019-07" db="EMBL/GenBank/DDBJ databases">
        <title>Qingshengfaniella alkalisoli gen. nov., sp. nov., isolated from saline soil.</title>
        <authorList>
            <person name="Xu L."/>
            <person name="Huang X.-X."/>
            <person name="Sun J.-Q."/>
        </authorList>
    </citation>
    <scope>NUCLEOTIDE SEQUENCE [LARGE SCALE GENOMIC DNA]</scope>
    <source>
        <strain evidence="6 7">DSM 27279</strain>
    </source>
</reference>
<dbReference type="AlphaFoldDB" id="A0A556AVB8"/>
<dbReference type="SUPFAM" id="SSF46785">
    <property type="entry name" value="Winged helix' DNA-binding domain"/>
    <property type="match status" value="1"/>
</dbReference>
<dbReference type="Gene3D" id="1.10.10.10">
    <property type="entry name" value="Winged helix-like DNA-binding domain superfamily/Winged helix DNA-binding domain"/>
    <property type="match status" value="1"/>
</dbReference>
<dbReference type="PANTHER" id="PTHR30419">
    <property type="entry name" value="HTH-TYPE TRANSCRIPTIONAL REGULATOR YBHD"/>
    <property type="match status" value="1"/>
</dbReference>
<dbReference type="Pfam" id="PF03466">
    <property type="entry name" value="LysR_substrate"/>
    <property type="match status" value="1"/>
</dbReference>
<dbReference type="EMBL" id="VLTJ01000012">
    <property type="protein sequence ID" value="TSH96898.1"/>
    <property type="molecule type" value="Genomic_DNA"/>
</dbReference>
<dbReference type="PROSITE" id="PS50931">
    <property type="entry name" value="HTH_LYSR"/>
    <property type="match status" value="1"/>
</dbReference>
<dbReference type="Pfam" id="PF00126">
    <property type="entry name" value="HTH_1"/>
    <property type="match status" value="1"/>
</dbReference>
<evidence type="ECO:0000256" key="4">
    <source>
        <dbReference type="ARBA" id="ARBA00023163"/>
    </source>
</evidence>
<dbReference type="InterPro" id="IPR050950">
    <property type="entry name" value="HTH-type_LysR_regulators"/>
</dbReference>
<dbReference type="GO" id="GO:0003677">
    <property type="term" value="F:DNA binding"/>
    <property type="evidence" value="ECO:0007669"/>
    <property type="project" value="UniProtKB-KW"/>
</dbReference>
<dbReference type="OrthoDB" id="9133980at2"/>
<dbReference type="InterPro" id="IPR036388">
    <property type="entry name" value="WH-like_DNA-bd_sf"/>
</dbReference>
<evidence type="ECO:0000259" key="5">
    <source>
        <dbReference type="PROSITE" id="PS50931"/>
    </source>
</evidence>
<protein>
    <submittedName>
        <fullName evidence="6">LysR family transcriptional regulator</fullName>
    </submittedName>
</protein>
<evidence type="ECO:0000256" key="3">
    <source>
        <dbReference type="ARBA" id="ARBA00023125"/>
    </source>
</evidence>
<dbReference type="GO" id="GO:0005829">
    <property type="term" value="C:cytosol"/>
    <property type="evidence" value="ECO:0007669"/>
    <property type="project" value="TreeGrafter"/>
</dbReference>
<keyword evidence="4" id="KW-0804">Transcription</keyword>
<accession>A0A556AVB8</accession>
<organism evidence="6 7">
    <name type="scientific">Verticiella sediminum</name>
    <dbReference type="NCBI Taxonomy" id="1247510"/>
    <lineage>
        <taxon>Bacteria</taxon>
        <taxon>Pseudomonadati</taxon>
        <taxon>Pseudomonadota</taxon>
        <taxon>Betaproteobacteria</taxon>
        <taxon>Burkholderiales</taxon>
        <taxon>Alcaligenaceae</taxon>
        <taxon>Verticiella</taxon>
    </lineage>
</organism>
<dbReference type="RefSeq" id="WP_143947558.1">
    <property type="nucleotide sequence ID" value="NZ_BAABMB010000002.1"/>
</dbReference>
<keyword evidence="2" id="KW-0805">Transcription regulation</keyword>
<dbReference type="InterPro" id="IPR036390">
    <property type="entry name" value="WH_DNA-bd_sf"/>
</dbReference>
<keyword evidence="3" id="KW-0238">DNA-binding</keyword>